<organism evidence="1 2">
    <name type="scientific">Pristionchus pacificus</name>
    <name type="common">Parasitic nematode worm</name>
    <dbReference type="NCBI Taxonomy" id="54126"/>
    <lineage>
        <taxon>Eukaryota</taxon>
        <taxon>Metazoa</taxon>
        <taxon>Ecdysozoa</taxon>
        <taxon>Nematoda</taxon>
        <taxon>Chromadorea</taxon>
        <taxon>Rhabditida</taxon>
        <taxon>Rhabditina</taxon>
        <taxon>Diplogasteromorpha</taxon>
        <taxon>Diplogasteroidea</taxon>
        <taxon>Neodiplogasteridae</taxon>
        <taxon>Pristionchus</taxon>
    </lineage>
</organism>
<dbReference type="Proteomes" id="UP000005239">
    <property type="component" value="Unassembled WGS sequence"/>
</dbReference>
<dbReference type="EnsemblMetazoa" id="PPA44721.1">
    <property type="protein sequence ID" value="PPA44721.1"/>
    <property type="gene ID" value="WBGene00283090"/>
</dbReference>
<evidence type="ECO:0000313" key="1">
    <source>
        <dbReference type="EnsemblMetazoa" id="PPA44721.1"/>
    </source>
</evidence>
<name>A0A2A6CI44_PRIPA</name>
<accession>A0A8R1V2R0</accession>
<dbReference type="AlphaFoldDB" id="A0A2A6CI44"/>
<reference evidence="1" key="2">
    <citation type="submission" date="2022-06" db="UniProtKB">
        <authorList>
            <consortium name="EnsemblMetazoa"/>
        </authorList>
    </citation>
    <scope>IDENTIFICATION</scope>
    <source>
        <strain evidence="1">PS312</strain>
    </source>
</reference>
<gene>
    <name evidence="1" type="primary">WBGene00283090</name>
</gene>
<sequence length="70" mass="7662">MLVSSLNRLNLSISPDVSSCLTAVVGEEIIEITAAFSYKEKRSLNSARGFRASLVEYEVLAKGRMVVIDL</sequence>
<evidence type="ECO:0000313" key="2">
    <source>
        <dbReference type="Proteomes" id="UP000005239"/>
    </source>
</evidence>
<accession>A0A2A6CI44</accession>
<keyword evidence="2" id="KW-1185">Reference proteome</keyword>
<reference evidence="2" key="1">
    <citation type="journal article" date="2008" name="Nat. Genet.">
        <title>The Pristionchus pacificus genome provides a unique perspective on nematode lifestyle and parasitism.</title>
        <authorList>
            <person name="Dieterich C."/>
            <person name="Clifton S.W."/>
            <person name="Schuster L.N."/>
            <person name="Chinwalla A."/>
            <person name="Delehaunty K."/>
            <person name="Dinkelacker I."/>
            <person name="Fulton L."/>
            <person name="Fulton R."/>
            <person name="Godfrey J."/>
            <person name="Minx P."/>
            <person name="Mitreva M."/>
            <person name="Roeseler W."/>
            <person name="Tian H."/>
            <person name="Witte H."/>
            <person name="Yang S.P."/>
            <person name="Wilson R.K."/>
            <person name="Sommer R.J."/>
        </authorList>
    </citation>
    <scope>NUCLEOTIDE SEQUENCE [LARGE SCALE GENOMIC DNA]</scope>
    <source>
        <strain evidence="2">PS312</strain>
    </source>
</reference>
<proteinExistence type="predicted"/>
<protein>
    <submittedName>
        <fullName evidence="1">Uncharacterized protein</fullName>
    </submittedName>
</protein>